<evidence type="ECO:0000256" key="1">
    <source>
        <dbReference type="ARBA" id="ARBA00009624"/>
    </source>
</evidence>
<name>A0AAD8JDG6_9APIA</name>
<reference evidence="2" key="2">
    <citation type="submission" date="2023-05" db="EMBL/GenBank/DDBJ databases">
        <authorList>
            <person name="Schelkunov M.I."/>
        </authorList>
    </citation>
    <scope>NUCLEOTIDE SEQUENCE</scope>
    <source>
        <strain evidence="2">Hsosn_3</strain>
        <tissue evidence="2">Leaf</tissue>
    </source>
</reference>
<protein>
    <submittedName>
        <fullName evidence="2">Uncharacterized protein</fullName>
    </submittedName>
</protein>
<dbReference type="Proteomes" id="UP001237642">
    <property type="component" value="Unassembled WGS sequence"/>
</dbReference>
<dbReference type="PANTHER" id="PTHR11743">
    <property type="entry name" value="VOLTAGE-DEPENDENT ANION-SELECTIVE CHANNEL"/>
    <property type="match status" value="1"/>
</dbReference>
<dbReference type="Pfam" id="PF01459">
    <property type="entry name" value="Porin_3"/>
    <property type="match status" value="1"/>
</dbReference>
<dbReference type="PANTHER" id="PTHR11743:SF60">
    <property type="entry name" value="MITOCHONDRIAL OUTER MEMBRANE PROTEIN PORIN 1"/>
    <property type="match status" value="1"/>
</dbReference>
<dbReference type="AlphaFoldDB" id="A0AAD8JDG6"/>
<dbReference type="EMBL" id="JAUIZM010000001">
    <property type="protein sequence ID" value="KAK1401083.1"/>
    <property type="molecule type" value="Genomic_DNA"/>
</dbReference>
<evidence type="ECO:0000313" key="2">
    <source>
        <dbReference type="EMBL" id="KAK1401083.1"/>
    </source>
</evidence>
<sequence>MSLSVASLGTHVSFDTKTENFTKYNVGLSFTNADLIASLSVNEKGNVLNASYYHLLSPLTNSAVGAEVTHNFSTNENTITVVTHHALDQTAITFLFVVMV</sequence>
<reference evidence="2" key="1">
    <citation type="submission" date="2023-02" db="EMBL/GenBank/DDBJ databases">
        <title>Genome of toxic invasive species Heracleum sosnowskyi carries increased number of genes despite the absence of recent whole-genome duplications.</title>
        <authorList>
            <person name="Schelkunov M."/>
            <person name="Shtratnikova V."/>
            <person name="Makarenko M."/>
            <person name="Klepikova A."/>
            <person name="Omelchenko D."/>
            <person name="Novikova G."/>
            <person name="Obukhova E."/>
            <person name="Bogdanov V."/>
            <person name="Penin A."/>
            <person name="Logacheva M."/>
        </authorList>
    </citation>
    <scope>NUCLEOTIDE SEQUENCE</scope>
    <source>
        <strain evidence="2">Hsosn_3</strain>
        <tissue evidence="2">Leaf</tissue>
    </source>
</reference>
<dbReference type="InterPro" id="IPR027246">
    <property type="entry name" value="Porin_Euk/Tom40"/>
</dbReference>
<proteinExistence type="inferred from homology"/>
<dbReference type="GO" id="GO:0008308">
    <property type="term" value="F:voltage-gated monoatomic anion channel activity"/>
    <property type="evidence" value="ECO:0007669"/>
    <property type="project" value="InterPro"/>
</dbReference>
<dbReference type="GO" id="GO:0005741">
    <property type="term" value="C:mitochondrial outer membrane"/>
    <property type="evidence" value="ECO:0007669"/>
    <property type="project" value="InterPro"/>
</dbReference>
<dbReference type="InterPro" id="IPR023614">
    <property type="entry name" value="Porin_dom_sf"/>
</dbReference>
<dbReference type="InterPro" id="IPR001925">
    <property type="entry name" value="Porin_Euk"/>
</dbReference>
<organism evidence="2 3">
    <name type="scientific">Heracleum sosnowskyi</name>
    <dbReference type="NCBI Taxonomy" id="360622"/>
    <lineage>
        <taxon>Eukaryota</taxon>
        <taxon>Viridiplantae</taxon>
        <taxon>Streptophyta</taxon>
        <taxon>Embryophyta</taxon>
        <taxon>Tracheophyta</taxon>
        <taxon>Spermatophyta</taxon>
        <taxon>Magnoliopsida</taxon>
        <taxon>eudicotyledons</taxon>
        <taxon>Gunneridae</taxon>
        <taxon>Pentapetalae</taxon>
        <taxon>asterids</taxon>
        <taxon>campanulids</taxon>
        <taxon>Apiales</taxon>
        <taxon>Apiaceae</taxon>
        <taxon>Apioideae</taxon>
        <taxon>apioid superclade</taxon>
        <taxon>Tordylieae</taxon>
        <taxon>Tordyliinae</taxon>
        <taxon>Heracleum</taxon>
    </lineage>
</organism>
<accession>A0AAD8JDG6</accession>
<evidence type="ECO:0000313" key="3">
    <source>
        <dbReference type="Proteomes" id="UP001237642"/>
    </source>
</evidence>
<comment type="similarity">
    <text evidence="1">Belongs to the eukaryotic mitochondrial porin (TC 1.B.8.1) family.</text>
</comment>
<comment type="caution">
    <text evidence="2">The sequence shown here is derived from an EMBL/GenBank/DDBJ whole genome shotgun (WGS) entry which is preliminary data.</text>
</comment>
<dbReference type="Gene3D" id="2.40.160.10">
    <property type="entry name" value="Porin"/>
    <property type="match status" value="1"/>
</dbReference>
<keyword evidence="3" id="KW-1185">Reference proteome</keyword>
<gene>
    <name evidence="2" type="ORF">POM88_000688</name>
</gene>